<dbReference type="InterPro" id="IPR000979">
    <property type="entry name" value="Phosphodiesterase_MJ0936/Vps29"/>
</dbReference>
<dbReference type="Proteomes" id="UP000306912">
    <property type="component" value="Unassembled WGS sequence"/>
</dbReference>
<dbReference type="EC" id="3.1.4.-" evidence="2"/>
<gene>
    <name evidence="4" type="ORF">FEZ08_10165</name>
</gene>
<dbReference type="GO" id="GO:0016787">
    <property type="term" value="F:hydrolase activity"/>
    <property type="evidence" value="ECO:0007669"/>
    <property type="project" value="UniProtKB-UniRule"/>
</dbReference>
<evidence type="ECO:0000313" key="4">
    <source>
        <dbReference type="EMBL" id="TLG71764.1"/>
    </source>
</evidence>
<sequence length="165" mass="18799">MRILAVYNTRGQVAALEKIRDRHLEHCDLFVHCGNAMVSYDNEYIQGYVVVSGPNDFDPHFLRDYILDVEGRRILIVNGYQQDIKNGLIHMYNFAKQFHADVVIFGASPQPIISEYQGMVLISPGEATNEFDTAMKSYAIIDLEEQIRVNIFDIDSGDLVQTVKI</sequence>
<dbReference type="Gene3D" id="3.60.21.10">
    <property type="match status" value="1"/>
</dbReference>
<name>A0A5R8Q856_9FIRM</name>
<dbReference type="InParanoid" id="A0A5R8Q856"/>
<dbReference type="GO" id="GO:0046872">
    <property type="term" value="F:metal ion binding"/>
    <property type="evidence" value="ECO:0007669"/>
    <property type="project" value="UniProtKB-KW"/>
</dbReference>
<dbReference type="InterPro" id="IPR029052">
    <property type="entry name" value="Metallo-depent_PP-like"/>
</dbReference>
<evidence type="ECO:0000259" key="3">
    <source>
        <dbReference type="Pfam" id="PF12850"/>
    </source>
</evidence>
<evidence type="ECO:0000256" key="1">
    <source>
        <dbReference type="ARBA" id="ARBA00008950"/>
    </source>
</evidence>
<feature type="domain" description="Calcineurin-like phosphoesterase" evidence="3">
    <location>
        <begin position="1"/>
        <end position="145"/>
    </location>
</feature>
<accession>A0A5R8Q856</accession>
<dbReference type="Pfam" id="PF12850">
    <property type="entry name" value="Metallophos_2"/>
    <property type="match status" value="1"/>
</dbReference>
<dbReference type="OrthoDB" id="9800565at2"/>
<dbReference type="SUPFAM" id="SSF56300">
    <property type="entry name" value="Metallo-dependent phosphatases"/>
    <property type="match status" value="1"/>
</dbReference>
<comment type="cofactor">
    <cofactor evidence="2">
        <name>a divalent metal cation</name>
        <dbReference type="ChEBI" id="CHEBI:60240"/>
    </cofactor>
</comment>
<keyword evidence="5" id="KW-1185">Reference proteome</keyword>
<organism evidence="4 5">
    <name type="scientific">Culicoidibacter larvae</name>
    <dbReference type="NCBI Taxonomy" id="2579976"/>
    <lineage>
        <taxon>Bacteria</taxon>
        <taxon>Bacillati</taxon>
        <taxon>Bacillota</taxon>
        <taxon>Culicoidibacteria</taxon>
        <taxon>Culicoidibacterales</taxon>
        <taxon>Culicoidibacteraceae</taxon>
        <taxon>Culicoidibacter</taxon>
    </lineage>
</organism>
<dbReference type="NCBIfam" id="TIGR00040">
    <property type="entry name" value="yfcE"/>
    <property type="match status" value="1"/>
</dbReference>
<comment type="caution">
    <text evidence="4">The sequence shown here is derived from an EMBL/GenBank/DDBJ whole genome shotgun (WGS) entry which is preliminary data.</text>
</comment>
<proteinExistence type="inferred from homology"/>
<dbReference type="InterPro" id="IPR024654">
    <property type="entry name" value="Calcineurin-like_PHP_lpxH"/>
</dbReference>
<evidence type="ECO:0000256" key="2">
    <source>
        <dbReference type="RuleBase" id="RU362039"/>
    </source>
</evidence>
<dbReference type="RefSeq" id="WP_138192015.1">
    <property type="nucleotide sequence ID" value="NZ_VBWP01000010.1"/>
</dbReference>
<protein>
    <recommendedName>
        <fullName evidence="2">Phosphoesterase</fullName>
        <ecNumber evidence="2">3.1.4.-</ecNumber>
    </recommendedName>
</protein>
<dbReference type="PANTHER" id="PTHR11124">
    <property type="entry name" value="VACUOLAR SORTING PROTEIN VPS29"/>
    <property type="match status" value="1"/>
</dbReference>
<reference evidence="4 5" key="1">
    <citation type="submission" date="2019-05" db="EMBL/GenBank/DDBJ databases">
        <title>Culicoidintestinum kansasii gen. nov., sp. nov. from the gastrointestinal tract of the biting midge, Culicoides sonorensis.</title>
        <authorList>
            <person name="Neupane S."/>
            <person name="Ghosh A."/>
            <person name="Gunther S."/>
            <person name="Martin K."/>
            <person name="Zurek L."/>
        </authorList>
    </citation>
    <scope>NUCLEOTIDE SEQUENCE [LARGE SCALE GENOMIC DNA]</scope>
    <source>
        <strain evidence="4 5">CS-1</strain>
    </source>
</reference>
<evidence type="ECO:0000313" key="5">
    <source>
        <dbReference type="Proteomes" id="UP000306912"/>
    </source>
</evidence>
<keyword evidence="2" id="KW-0479">Metal-binding</keyword>
<dbReference type="EMBL" id="VBWP01000010">
    <property type="protein sequence ID" value="TLG71764.1"/>
    <property type="molecule type" value="Genomic_DNA"/>
</dbReference>
<dbReference type="AlphaFoldDB" id="A0A5R8Q856"/>
<comment type="similarity">
    <text evidence="1 2">Belongs to the metallophosphoesterase superfamily. YfcE family.</text>
</comment>